<reference evidence="5" key="1">
    <citation type="journal article" date="2016" name="Biosci. Biotechnol. Biochem.">
        <title>Bioconversion of AHX to AOH by resting cells of Burkholderia contaminans CH-1.</title>
        <authorList>
            <person name="Choi J.H."/>
            <person name="Kikuchi A."/>
            <person name="Pumkaeo P."/>
            <person name="Hirai H."/>
            <person name="Tokuyama S."/>
            <person name="Kawagishi H."/>
        </authorList>
    </citation>
    <scope>NUCLEOTIDE SEQUENCE</scope>
    <source>
        <strain evidence="5">CH-1</strain>
        <plasmid evidence="5">pBC453</plasmid>
    </source>
</reference>
<organism evidence="5">
    <name type="scientific">Burkholderia contaminans</name>
    <dbReference type="NCBI Taxonomy" id="488447"/>
    <lineage>
        <taxon>Bacteria</taxon>
        <taxon>Pseudomonadati</taxon>
        <taxon>Pseudomonadota</taxon>
        <taxon>Betaproteobacteria</taxon>
        <taxon>Burkholderiales</taxon>
        <taxon>Burkholderiaceae</taxon>
        <taxon>Burkholderia</taxon>
        <taxon>Burkholderia cepacia complex</taxon>
    </lineage>
</organism>
<gene>
    <name evidence="5" type="ORF">BCCH1_79350</name>
</gene>
<proteinExistence type="predicted"/>
<feature type="domain" description="Transposase IS66 zinc-finger binding" evidence="2">
    <location>
        <begin position="138"/>
        <end position="180"/>
    </location>
</feature>
<keyword evidence="5" id="KW-0614">Plasmid</keyword>
<dbReference type="NCBIfam" id="NF033517">
    <property type="entry name" value="transpos_IS66"/>
    <property type="match status" value="1"/>
</dbReference>
<dbReference type="Pfam" id="PF13005">
    <property type="entry name" value="zf-IS66"/>
    <property type="match status" value="1"/>
</dbReference>
<evidence type="ECO:0000259" key="1">
    <source>
        <dbReference type="Pfam" id="PF03050"/>
    </source>
</evidence>
<feature type="domain" description="Transposase IS66 central" evidence="1">
    <location>
        <begin position="195"/>
        <end position="481"/>
    </location>
</feature>
<dbReference type="InterPro" id="IPR004291">
    <property type="entry name" value="Transposase_IS66_central"/>
</dbReference>
<dbReference type="InterPro" id="IPR039552">
    <property type="entry name" value="IS66_C"/>
</dbReference>
<dbReference type="Pfam" id="PF03050">
    <property type="entry name" value="DDE_Tnp_IS66"/>
    <property type="match status" value="1"/>
</dbReference>
<dbReference type="EMBL" id="AP018360">
    <property type="protein sequence ID" value="BBA45424.1"/>
    <property type="molecule type" value="Genomic_DNA"/>
</dbReference>
<evidence type="ECO:0000313" key="5">
    <source>
        <dbReference type="EMBL" id="BBA45424.1"/>
    </source>
</evidence>
<dbReference type="PANTHER" id="PTHR33678">
    <property type="entry name" value="BLL1576 PROTEIN"/>
    <property type="match status" value="1"/>
</dbReference>
<dbReference type="InterPro" id="IPR024463">
    <property type="entry name" value="Transposase_TnpC_homeodom"/>
</dbReference>
<dbReference type="Pfam" id="PF13817">
    <property type="entry name" value="DDE_Tnp_IS66_C"/>
    <property type="match status" value="1"/>
</dbReference>
<sequence length="538" mass="59616">MAADARRVTPGAGTHKRVGFIYTGCMPANHLPDDIAALKRIVASRDETIAQLLAEISRLKRWQYGRSSERMTELMDQLQLALGELPVPEADMAAPAKVPDAATADTSATTNLNSLRRKPRHFPAHLPRDTVVHTPTSCGCPECGKQMRALGEDVSEVLDYVPGYFKVLRHVRPKLSCPRCAAVVQEPAPSRPIARSMAGAGLLAQVVVAKYADHTPLYRQAGIYRRAGIELDRATLASWVREAAALLQPLSDALGRYVRDADKLHTDDTPVPVLEPGRGKTRTARLWTYVRDDRPAGSRAPPAVWYRYSPDRKGERPREHLAGYTGILQADAFSGYDALYRDGTVIEAGCWAHARRKFYDIYKLDSSPIAEEALHRIGALYVVEREVRGQTPNVRLSARQQRSAPLLAELKAWLEHTLSLVSAKSGLAKAIRYSLGHWHALTRYCEDGRVEVDNNTAERAIRPLVLGRRNYLFAGSDGGGQSAAVIYSLIGTARLNGIEPFAYLRTVFERIADHPINRIDELLPWHLMPTAHIEQQAA</sequence>
<feature type="domain" description="Transposase TnpC homeodomain" evidence="3">
    <location>
        <begin position="51"/>
        <end position="131"/>
    </location>
</feature>
<geneLocation type="plasmid" evidence="5">
    <name>pBC453</name>
</geneLocation>
<dbReference type="AlphaFoldDB" id="A0A250LLM7"/>
<evidence type="ECO:0000259" key="4">
    <source>
        <dbReference type="Pfam" id="PF13817"/>
    </source>
</evidence>
<reference evidence="5" key="2">
    <citation type="journal article" date="2017" name="Genome Announc.">
        <title>High-Quality Draft Genome Sequence of Burkholderia contaminans CH-1, a Gram-Negative Bacterium That Metabolizes 2-Azahypoxanthine, a Plant Growth-Regulating Compound.</title>
        <authorList>
            <person name="Choi J.-H."/>
            <person name="Sugiura H."/>
            <person name="Moriuchi R."/>
            <person name="Kawagishi H."/>
            <person name="Dohra H."/>
        </authorList>
    </citation>
    <scope>NUCLEOTIDE SEQUENCE</scope>
    <source>
        <strain evidence="5">CH-1</strain>
        <plasmid evidence="5">pBC453</plasmid>
    </source>
</reference>
<dbReference type="PANTHER" id="PTHR33678:SF1">
    <property type="entry name" value="BLL1576 PROTEIN"/>
    <property type="match status" value="1"/>
</dbReference>
<dbReference type="InterPro" id="IPR052344">
    <property type="entry name" value="Transposase-related"/>
</dbReference>
<accession>A0A250LLM7</accession>
<feature type="domain" description="Transposase IS66 C-terminal" evidence="4">
    <location>
        <begin position="488"/>
        <end position="525"/>
    </location>
</feature>
<name>A0A250LLM7_9BURK</name>
<dbReference type="InterPro" id="IPR024474">
    <property type="entry name" value="Znf_dom_IS66"/>
</dbReference>
<protein>
    <submittedName>
        <fullName evidence="5">Transposase</fullName>
    </submittedName>
</protein>
<dbReference type="Pfam" id="PF13007">
    <property type="entry name" value="LZ_Tnp_IS66"/>
    <property type="match status" value="1"/>
</dbReference>
<evidence type="ECO:0000259" key="2">
    <source>
        <dbReference type="Pfam" id="PF13005"/>
    </source>
</evidence>
<evidence type="ECO:0000259" key="3">
    <source>
        <dbReference type="Pfam" id="PF13007"/>
    </source>
</evidence>